<feature type="transmembrane region" description="Helical" evidence="11">
    <location>
        <begin position="380"/>
        <end position="401"/>
    </location>
</feature>
<keyword evidence="9" id="KW-0539">Nucleus</keyword>
<dbReference type="GO" id="GO:0016020">
    <property type="term" value="C:membrane"/>
    <property type="evidence" value="ECO:0007669"/>
    <property type="project" value="UniProtKB-SubCell"/>
</dbReference>
<feature type="transmembrane region" description="Helical" evidence="11">
    <location>
        <begin position="159"/>
        <end position="178"/>
    </location>
</feature>
<dbReference type="Proteomes" id="UP001165205">
    <property type="component" value="Unassembled WGS sequence"/>
</dbReference>
<dbReference type="InterPro" id="IPR007219">
    <property type="entry name" value="XnlR_reg_dom"/>
</dbReference>
<feature type="transmembrane region" description="Helical" evidence="11">
    <location>
        <begin position="67"/>
        <end position="87"/>
    </location>
</feature>
<protein>
    <submittedName>
        <fullName evidence="13">Unnamed protein product</fullName>
    </submittedName>
</protein>
<keyword evidence="7 11" id="KW-0472">Membrane</keyword>
<feature type="transmembrane region" description="Helical" evidence="11">
    <location>
        <begin position="12"/>
        <end position="32"/>
    </location>
</feature>
<dbReference type="PANTHER" id="PTHR48022:SF45">
    <property type="entry name" value="MAJOR FACILITATOR SUPERFAMILY (MFS) PROFILE DOMAIN-CONTAINING PROTEIN-RELATED"/>
    <property type="match status" value="1"/>
</dbReference>
<dbReference type="GO" id="GO:0006351">
    <property type="term" value="P:DNA-templated transcription"/>
    <property type="evidence" value="ECO:0007669"/>
    <property type="project" value="InterPro"/>
</dbReference>
<evidence type="ECO:0000256" key="6">
    <source>
        <dbReference type="ARBA" id="ARBA00023015"/>
    </source>
</evidence>
<keyword evidence="4 11" id="KW-0812">Transmembrane</keyword>
<evidence type="ECO:0000256" key="1">
    <source>
        <dbReference type="ARBA" id="ARBA00004141"/>
    </source>
</evidence>
<dbReference type="Pfam" id="PF04082">
    <property type="entry name" value="Fungal_trans"/>
    <property type="match status" value="2"/>
</dbReference>
<keyword evidence="5 11" id="KW-1133">Transmembrane helix</keyword>
<keyword evidence="10" id="KW-0175">Coiled coil</keyword>
<organism evidence="13 14">
    <name type="scientific">Aspergillus oryzae</name>
    <name type="common">Yellow koji mold</name>
    <dbReference type="NCBI Taxonomy" id="5062"/>
    <lineage>
        <taxon>Eukaryota</taxon>
        <taxon>Fungi</taxon>
        <taxon>Dikarya</taxon>
        <taxon>Ascomycota</taxon>
        <taxon>Pezizomycotina</taxon>
        <taxon>Eurotiomycetes</taxon>
        <taxon>Eurotiomycetidae</taxon>
        <taxon>Eurotiales</taxon>
        <taxon>Aspergillaceae</taxon>
        <taxon>Aspergillus</taxon>
        <taxon>Aspergillus subgen. Circumdati</taxon>
    </lineage>
</organism>
<evidence type="ECO:0000256" key="2">
    <source>
        <dbReference type="ARBA" id="ARBA00010992"/>
    </source>
</evidence>
<evidence type="ECO:0000256" key="5">
    <source>
        <dbReference type="ARBA" id="ARBA00022989"/>
    </source>
</evidence>
<dbReference type="InterPro" id="IPR036259">
    <property type="entry name" value="MFS_trans_sf"/>
</dbReference>
<gene>
    <name evidence="13" type="ORF">Aory04_000679400</name>
</gene>
<feature type="domain" description="Major facilitator superfamily (MFS) profile" evidence="12">
    <location>
        <begin position="19"/>
        <end position="467"/>
    </location>
</feature>
<dbReference type="GO" id="GO:0003677">
    <property type="term" value="F:DNA binding"/>
    <property type="evidence" value="ECO:0007669"/>
    <property type="project" value="InterPro"/>
</dbReference>
<dbReference type="InterPro" id="IPR005829">
    <property type="entry name" value="Sugar_transporter_CS"/>
</dbReference>
<comment type="similarity">
    <text evidence="2">Belongs to the major facilitator superfamily. Sugar transporter (TC 2.A.1.1) family.</text>
</comment>
<feature type="transmembrane region" description="Helical" evidence="11">
    <location>
        <begin position="346"/>
        <end position="368"/>
    </location>
</feature>
<evidence type="ECO:0000256" key="11">
    <source>
        <dbReference type="SAM" id="Phobius"/>
    </source>
</evidence>
<dbReference type="InterPro" id="IPR050360">
    <property type="entry name" value="MFS_Sugar_Transporters"/>
</dbReference>
<dbReference type="Gene3D" id="1.20.1250.20">
    <property type="entry name" value="MFS general substrate transporter like domains"/>
    <property type="match status" value="1"/>
</dbReference>
<proteinExistence type="inferred from homology"/>
<name>A0AAN5BSN1_ASPOZ</name>
<dbReference type="PANTHER" id="PTHR48022">
    <property type="entry name" value="PLASTIDIC GLUCOSE TRANSPORTER 4"/>
    <property type="match status" value="1"/>
</dbReference>
<evidence type="ECO:0000313" key="14">
    <source>
        <dbReference type="Proteomes" id="UP001165205"/>
    </source>
</evidence>
<dbReference type="InterPro" id="IPR005828">
    <property type="entry name" value="MFS_sugar_transport-like"/>
</dbReference>
<feature type="coiled-coil region" evidence="10">
    <location>
        <begin position="427"/>
        <end position="454"/>
    </location>
</feature>
<evidence type="ECO:0000256" key="9">
    <source>
        <dbReference type="ARBA" id="ARBA00023242"/>
    </source>
</evidence>
<evidence type="ECO:0000256" key="4">
    <source>
        <dbReference type="ARBA" id="ARBA00022692"/>
    </source>
</evidence>
<dbReference type="NCBIfam" id="TIGR00879">
    <property type="entry name" value="SP"/>
    <property type="match status" value="1"/>
</dbReference>
<evidence type="ECO:0000313" key="13">
    <source>
        <dbReference type="EMBL" id="GMG30789.1"/>
    </source>
</evidence>
<dbReference type="EMBL" id="BSYA01000075">
    <property type="protein sequence ID" value="GMG30789.1"/>
    <property type="molecule type" value="Genomic_DNA"/>
</dbReference>
<feature type="transmembrane region" description="Helical" evidence="11">
    <location>
        <begin position="125"/>
        <end position="147"/>
    </location>
</feature>
<evidence type="ECO:0000256" key="8">
    <source>
        <dbReference type="ARBA" id="ARBA00023163"/>
    </source>
</evidence>
<dbReference type="PROSITE" id="PS00216">
    <property type="entry name" value="SUGAR_TRANSPORT_1"/>
    <property type="match status" value="1"/>
</dbReference>
<evidence type="ECO:0000256" key="7">
    <source>
        <dbReference type="ARBA" id="ARBA00023136"/>
    </source>
</evidence>
<dbReference type="SUPFAM" id="SSF103473">
    <property type="entry name" value="MFS general substrate transporter"/>
    <property type="match status" value="1"/>
</dbReference>
<evidence type="ECO:0000256" key="3">
    <source>
        <dbReference type="ARBA" id="ARBA00022448"/>
    </source>
</evidence>
<accession>A0AAN5BSN1</accession>
<dbReference type="PRINTS" id="PR00171">
    <property type="entry name" value="SUGRTRNSPORT"/>
</dbReference>
<dbReference type="AlphaFoldDB" id="A0AAN5BSN1"/>
<comment type="caution">
    <text evidence="13">The sequence shown here is derived from an EMBL/GenBank/DDBJ whole genome shotgun (WGS) entry which is preliminary data.</text>
</comment>
<keyword evidence="6" id="KW-0805">Transcription regulation</keyword>
<reference evidence="13" key="1">
    <citation type="submission" date="2023-04" db="EMBL/GenBank/DDBJ databases">
        <title>Aspergillus oryzae NBRC 4228.</title>
        <authorList>
            <person name="Ichikawa N."/>
            <person name="Sato H."/>
            <person name="Tonouchi N."/>
        </authorList>
    </citation>
    <scope>NUCLEOTIDE SEQUENCE</scope>
    <source>
        <strain evidence="13">NBRC 4228</strain>
    </source>
</reference>
<feature type="transmembrane region" description="Helical" evidence="11">
    <location>
        <begin position="190"/>
        <end position="211"/>
    </location>
</feature>
<dbReference type="InterPro" id="IPR003663">
    <property type="entry name" value="Sugar/inositol_transpt"/>
</dbReference>
<evidence type="ECO:0000259" key="12">
    <source>
        <dbReference type="PROSITE" id="PS50850"/>
    </source>
</evidence>
<keyword evidence="8" id="KW-0804">Transcription</keyword>
<dbReference type="CDD" id="cd12148">
    <property type="entry name" value="fungal_TF_MHR"/>
    <property type="match status" value="1"/>
</dbReference>
<dbReference type="GO" id="GO:0008270">
    <property type="term" value="F:zinc ion binding"/>
    <property type="evidence" value="ECO:0007669"/>
    <property type="project" value="InterPro"/>
</dbReference>
<sequence>MRPSSFMGLCGSALNLAQLLLIVCPAFILFGYNQSNLGGLVSVTDFTNHFPRIDTVHTEGEQKSSNATIQGVVVATFTLGALFGCLPCSYTSDRFGRRIVILAGAILTVVGEVLEASSFQLAQLIIGRVILGAGVGMLSGTVPTWQSECSSSSNRGKHVVLDGLFISIGYILQAWINLGFYQVKTGSASWRAPIAIPIFFSLLLSLAILAMPESPRWLSQQGRMQEARSTLAALKGLSDDDASIIDELSAIERSLEQSGRTAASLGDMLKMGQDRLLYRFCLCILLQFYQQMSGGNLISVYSTVIFQEGLRMDSETSRILSGGTLTWKLLSCFAGFFAIDRFGRRFVLMVSGTGMATCMMGLAVATSFPHSNFGAQVASVFFIFLFNFFIPIGFLGANFLYCTEVAPTKLRVAMSSISTANHWLWYIEPTEELIQQLRQELESARAQLQLFSAREKGLQETIVSQNKEIEHLRELLTASRPGGYTQHGGERAGNGSVVAHLGRLVLGDGNSEFFAGSTTGVHFVLSAQQLYQTTFSSQEHFPECLFRLHILRHKELPVALEQNISIASCLENGQLTSSNIFEPLRNHLRNVGVVAVRKAFDKYQQCWGILYPVLLSKQFLDTFDATINDVWTTPLEPHLRIPFLLQVYALMALDNVDSSTAATEIVPLPYHLDTILSNLLGQMPCRGDISSLQGLILYLLYLQMTSQHSLAIRTCGMIVRLAQSLGLHRHTRRFKHTPGESELRRRLWWSVYVLDVYENPSPLGVRIYKILILNLCRQSSILYGLPRNIQAADTDTDLPTNTDYDDMHSDQLSYPLPGETTHIEPFLQYVNLAQILSRCLEQMYTTTNRRGGVDKIHRLQRELDVWKQDVQSSLPNIARTSELIQMILHNIENTTTAYKSVGLHDFISLWLFILGELATMLIHRPALTFGQQEPQFADSLRACKEATTHLILAFELASDASFVPGIWPSGHHLIFQSGLMLLYDRWFQNPIQSPGISSEPDTLPKFIHIAITLLSRSAAYLDERVGSGRLRSPSTTDTIESLRQTSSYLHYLCTRTLGGQGELCSWIQLSGDRMESPIPQATPTIADNHSLAGPRQPTPLPDYSSSLWAPLSIEEINQMKIFELTDPLLIPWDS</sequence>
<evidence type="ECO:0000256" key="10">
    <source>
        <dbReference type="SAM" id="Coils"/>
    </source>
</evidence>
<comment type="subcellular location">
    <subcellularLocation>
        <location evidence="1">Membrane</location>
        <topology evidence="1">Multi-pass membrane protein</topology>
    </subcellularLocation>
</comment>
<dbReference type="PROSITE" id="PS50850">
    <property type="entry name" value="MFS"/>
    <property type="match status" value="1"/>
</dbReference>
<dbReference type="GO" id="GO:0005351">
    <property type="term" value="F:carbohydrate:proton symporter activity"/>
    <property type="evidence" value="ECO:0007669"/>
    <property type="project" value="TreeGrafter"/>
</dbReference>
<keyword evidence="3" id="KW-0813">Transport</keyword>
<dbReference type="InterPro" id="IPR020846">
    <property type="entry name" value="MFS_dom"/>
</dbReference>
<dbReference type="Pfam" id="PF00083">
    <property type="entry name" value="Sugar_tr"/>
    <property type="match status" value="1"/>
</dbReference>
<dbReference type="SMART" id="SM00906">
    <property type="entry name" value="Fungal_trans"/>
    <property type="match status" value="1"/>
</dbReference>